<accession>A0AAW1GWC0</accession>
<keyword evidence="7" id="KW-1185">Reference proteome</keyword>
<evidence type="ECO:0000313" key="7">
    <source>
        <dbReference type="Proteomes" id="UP001443914"/>
    </source>
</evidence>
<sequence>MNHSSSSSSSKMLMNCNCGIPTAIKTLWTFQNPGRKFATCKFYNQESEMRGCRFFEWVVTAFILIEDIIEVLHPKTETKITNKITQLKFKYPENKQNSTKESY</sequence>
<evidence type="ECO:0000256" key="3">
    <source>
        <dbReference type="ARBA" id="ARBA00022833"/>
    </source>
</evidence>
<name>A0AAW1GWC0_SAPOF</name>
<protein>
    <recommendedName>
        <fullName evidence="5">GRF-type domain-containing protein</fullName>
    </recommendedName>
</protein>
<gene>
    <name evidence="6" type="ORF">RND81_13G107200</name>
</gene>
<reference evidence="6" key="1">
    <citation type="submission" date="2024-03" db="EMBL/GenBank/DDBJ databases">
        <title>WGS assembly of Saponaria officinalis var. Norfolk2.</title>
        <authorList>
            <person name="Jenkins J."/>
            <person name="Shu S."/>
            <person name="Grimwood J."/>
            <person name="Barry K."/>
            <person name="Goodstein D."/>
            <person name="Schmutz J."/>
            <person name="Leebens-Mack J."/>
            <person name="Osbourn A."/>
        </authorList>
    </citation>
    <scope>NUCLEOTIDE SEQUENCE [LARGE SCALE GENOMIC DNA]</scope>
    <source>
        <strain evidence="6">JIC</strain>
    </source>
</reference>
<evidence type="ECO:0000259" key="5">
    <source>
        <dbReference type="PROSITE" id="PS51999"/>
    </source>
</evidence>
<evidence type="ECO:0000256" key="2">
    <source>
        <dbReference type="ARBA" id="ARBA00022771"/>
    </source>
</evidence>
<proteinExistence type="predicted"/>
<dbReference type="GO" id="GO:0008270">
    <property type="term" value="F:zinc ion binding"/>
    <property type="evidence" value="ECO:0007669"/>
    <property type="project" value="UniProtKB-KW"/>
</dbReference>
<dbReference type="InterPro" id="IPR010666">
    <property type="entry name" value="Znf_GRF"/>
</dbReference>
<dbReference type="AlphaFoldDB" id="A0AAW1GWC0"/>
<keyword evidence="3" id="KW-0862">Zinc</keyword>
<dbReference type="PROSITE" id="PS51999">
    <property type="entry name" value="ZF_GRF"/>
    <property type="match status" value="1"/>
</dbReference>
<evidence type="ECO:0000256" key="1">
    <source>
        <dbReference type="ARBA" id="ARBA00022723"/>
    </source>
</evidence>
<dbReference type="PANTHER" id="PTHR33248">
    <property type="entry name" value="ZINC ION-BINDING PROTEIN"/>
    <property type="match status" value="1"/>
</dbReference>
<dbReference type="Proteomes" id="UP001443914">
    <property type="component" value="Unassembled WGS sequence"/>
</dbReference>
<comment type="caution">
    <text evidence="6">The sequence shown here is derived from an EMBL/GenBank/DDBJ whole genome shotgun (WGS) entry which is preliminary data.</text>
</comment>
<evidence type="ECO:0000313" key="6">
    <source>
        <dbReference type="EMBL" id="KAK9669071.1"/>
    </source>
</evidence>
<organism evidence="6 7">
    <name type="scientific">Saponaria officinalis</name>
    <name type="common">Common soapwort</name>
    <name type="synonym">Lychnis saponaria</name>
    <dbReference type="NCBI Taxonomy" id="3572"/>
    <lineage>
        <taxon>Eukaryota</taxon>
        <taxon>Viridiplantae</taxon>
        <taxon>Streptophyta</taxon>
        <taxon>Embryophyta</taxon>
        <taxon>Tracheophyta</taxon>
        <taxon>Spermatophyta</taxon>
        <taxon>Magnoliopsida</taxon>
        <taxon>eudicotyledons</taxon>
        <taxon>Gunneridae</taxon>
        <taxon>Pentapetalae</taxon>
        <taxon>Caryophyllales</taxon>
        <taxon>Caryophyllaceae</taxon>
        <taxon>Caryophylleae</taxon>
        <taxon>Saponaria</taxon>
    </lineage>
</organism>
<keyword evidence="1" id="KW-0479">Metal-binding</keyword>
<keyword evidence="2 4" id="KW-0863">Zinc-finger</keyword>
<feature type="domain" description="GRF-type" evidence="5">
    <location>
        <begin position="16"/>
        <end position="61"/>
    </location>
</feature>
<dbReference type="EMBL" id="JBDFQZ010000013">
    <property type="protein sequence ID" value="KAK9669071.1"/>
    <property type="molecule type" value="Genomic_DNA"/>
</dbReference>
<evidence type="ECO:0000256" key="4">
    <source>
        <dbReference type="PROSITE-ProRule" id="PRU01343"/>
    </source>
</evidence>